<dbReference type="Proteomes" id="UP000027015">
    <property type="component" value="Unassembled WGS sequence"/>
</dbReference>
<name>A0A067W7T9_9HYPH</name>
<evidence type="ECO:0000313" key="6">
    <source>
        <dbReference type="EMBL" id="KEC56035.1"/>
    </source>
</evidence>
<dbReference type="RefSeq" id="WP_034458014.1">
    <property type="nucleotide sequence ID" value="NZ_CADEAH010000002.1"/>
</dbReference>
<dbReference type="PATRIC" id="fig|1134510.3.peg.327"/>
<dbReference type="AlphaFoldDB" id="A0A067W7T9"/>
<keyword evidence="7" id="KW-1185">Reference proteome</keyword>
<dbReference type="SUPFAM" id="SSF141488">
    <property type="entry name" value="YdhA-like"/>
    <property type="match status" value="1"/>
</dbReference>
<keyword evidence="4" id="KW-0449">Lipoprotein</keyword>
<proteinExistence type="predicted"/>
<gene>
    <name evidence="6" type="ORF">O9A_00260</name>
</gene>
<evidence type="ECO:0000256" key="2">
    <source>
        <dbReference type="ARBA" id="ARBA00023136"/>
    </source>
</evidence>
<accession>A0A067W7T9</accession>
<feature type="domain" description="C-type lysozyme inhibitor" evidence="5">
    <location>
        <begin position="46"/>
        <end position="115"/>
    </location>
</feature>
<comment type="caution">
    <text evidence="6">The sequence shown here is derived from an EMBL/GenBank/DDBJ whole genome shotgun (WGS) entry which is preliminary data.</text>
</comment>
<keyword evidence="2" id="KW-0472">Membrane</keyword>
<evidence type="ECO:0000259" key="5">
    <source>
        <dbReference type="Pfam" id="PF09864"/>
    </source>
</evidence>
<dbReference type="OrthoDB" id="120729at2"/>
<evidence type="ECO:0000256" key="3">
    <source>
        <dbReference type="ARBA" id="ARBA00023139"/>
    </source>
</evidence>
<evidence type="ECO:0000313" key="7">
    <source>
        <dbReference type="Proteomes" id="UP000027015"/>
    </source>
</evidence>
<protein>
    <recommendedName>
        <fullName evidence="5">C-type lysozyme inhibitor domain-containing protein</fullName>
    </recommendedName>
</protein>
<organism evidence="6 7">
    <name type="scientific">Bartonella koehlerae C-29</name>
    <dbReference type="NCBI Taxonomy" id="1134510"/>
    <lineage>
        <taxon>Bacteria</taxon>
        <taxon>Pseudomonadati</taxon>
        <taxon>Pseudomonadota</taxon>
        <taxon>Alphaproteobacteria</taxon>
        <taxon>Hyphomicrobiales</taxon>
        <taxon>Bartonellaceae</taxon>
        <taxon>Bartonella</taxon>
    </lineage>
</organism>
<dbReference type="InterPro" id="IPR018660">
    <property type="entry name" value="MliC"/>
</dbReference>
<evidence type="ECO:0000256" key="1">
    <source>
        <dbReference type="ARBA" id="ARBA00022729"/>
    </source>
</evidence>
<reference evidence="6 7" key="1">
    <citation type="submission" date="2012-04" db="EMBL/GenBank/DDBJ databases">
        <title>The Genome Sequence of Bartonella koehlerae C-29.</title>
        <authorList>
            <consortium name="The Broad Institute Genome Sequencing Platform"/>
            <consortium name="The Broad Institute Genome Sequencing Center for Infectious Disease"/>
            <person name="Feldgarden M."/>
            <person name="Kirby J."/>
            <person name="Kosoy M."/>
            <person name="Birtles R."/>
            <person name="Probert W.S."/>
            <person name="Chiaraviglio L."/>
            <person name="Walker B."/>
            <person name="Young S.K."/>
            <person name="Zeng Q."/>
            <person name="Gargeya S."/>
            <person name="Fitzgerald M."/>
            <person name="Haas B."/>
            <person name="Abouelleil A."/>
            <person name="Alvarado L."/>
            <person name="Arachchi H.M."/>
            <person name="Berlin A.M."/>
            <person name="Chapman S.B."/>
            <person name="Goldberg J."/>
            <person name="Griggs A."/>
            <person name="Gujja S."/>
            <person name="Hansen M."/>
            <person name="Howarth C."/>
            <person name="Imamovic A."/>
            <person name="Larimer J."/>
            <person name="McCowen C."/>
            <person name="Montmayeur A."/>
            <person name="Murphy C."/>
            <person name="Neiman D."/>
            <person name="Pearson M."/>
            <person name="Priest M."/>
            <person name="Roberts A."/>
            <person name="Saif S."/>
            <person name="Shea T."/>
            <person name="Sisk P."/>
            <person name="Sykes S."/>
            <person name="Wortman J."/>
            <person name="Nusbaum C."/>
            <person name="Birren B."/>
        </authorList>
    </citation>
    <scope>NUCLEOTIDE SEQUENCE [LARGE SCALE GENOMIC DNA]</scope>
    <source>
        <strain evidence="6 7">C-29</strain>
    </source>
</reference>
<keyword evidence="1" id="KW-0732">Signal</keyword>
<keyword evidence="3" id="KW-0564">Palmitate</keyword>
<evidence type="ECO:0000256" key="4">
    <source>
        <dbReference type="ARBA" id="ARBA00023288"/>
    </source>
</evidence>
<dbReference type="HOGENOM" id="CLU_151151_1_0_5"/>
<sequence>MKKQLFIIRFFVALGLSFFGSINTFASSLIIEIPDDSELTTQTIAYQCDMEAGKERVEATYYTAGTIALVDFKWKDKRIIGSNVIAASGAKYVGDAYIWWTTKNEVILYDLINDPKEEKPIRCVEEKSTE</sequence>
<dbReference type="Pfam" id="PF09864">
    <property type="entry name" value="MliC"/>
    <property type="match status" value="1"/>
</dbReference>
<dbReference type="InterPro" id="IPR036328">
    <property type="entry name" value="MliC_sf"/>
</dbReference>
<dbReference type="EMBL" id="AHPL01000003">
    <property type="protein sequence ID" value="KEC56035.1"/>
    <property type="molecule type" value="Genomic_DNA"/>
</dbReference>
<dbReference type="Gene3D" id="2.40.128.200">
    <property type="match status" value="1"/>
</dbReference>
<dbReference type="eggNOG" id="COG3895">
    <property type="taxonomic scope" value="Bacteria"/>
</dbReference>